<evidence type="ECO:0000313" key="3">
    <source>
        <dbReference type="Proteomes" id="UP000692954"/>
    </source>
</evidence>
<keyword evidence="1" id="KW-0175">Coiled coil</keyword>
<gene>
    <name evidence="2" type="ORF">PSON_ATCC_30995.1.T0020013</name>
</gene>
<name>A0A8S1JW21_9CILI</name>
<evidence type="ECO:0000256" key="1">
    <source>
        <dbReference type="SAM" id="Coils"/>
    </source>
</evidence>
<feature type="coiled-coil region" evidence="1">
    <location>
        <begin position="76"/>
        <end position="110"/>
    </location>
</feature>
<proteinExistence type="predicted"/>
<accession>A0A8S1JW21</accession>
<reference evidence="2" key="1">
    <citation type="submission" date="2021-01" db="EMBL/GenBank/DDBJ databases">
        <authorList>
            <consortium name="Genoscope - CEA"/>
            <person name="William W."/>
        </authorList>
    </citation>
    <scope>NUCLEOTIDE SEQUENCE</scope>
</reference>
<protein>
    <submittedName>
        <fullName evidence="2">Uncharacterized protein</fullName>
    </submittedName>
</protein>
<dbReference type="AlphaFoldDB" id="A0A8S1JW21"/>
<dbReference type="Proteomes" id="UP000692954">
    <property type="component" value="Unassembled WGS sequence"/>
</dbReference>
<evidence type="ECO:0000313" key="2">
    <source>
        <dbReference type="EMBL" id="CAD8046681.1"/>
    </source>
</evidence>
<organism evidence="2 3">
    <name type="scientific">Paramecium sonneborni</name>
    <dbReference type="NCBI Taxonomy" id="65129"/>
    <lineage>
        <taxon>Eukaryota</taxon>
        <taxon>Sar</taxon>
        <taxon>Alveolata</taxon>
        <taxon>Ciliophora</taxon>
        <taxon>Intramacronucleata</taxon>
        <taxon>Oligohymenophorea</taxon>
        <taxon>Peniculida</taxon>
        <taxon>Parameciidae</taxon>
        <taxon>Paramecium</taxon>
    </lineage>
</organism>
<keyword evidence="3" id="KW-1185">Reference proteome</keyword>
<sequence length="151" mass="17934">MSFSHEQLIKMLNNESFQLSEPTTPQVQPKEDETQLLQRQLLDLMQQNSQFNNQLTIIKDQIVKQDCIFQNLSKTKYRLESQLQEQMQKNQKLQEECDLKDQEEKELKQQVSITRPKKRLFTQQSVGKVVNFNMTYNNNQKKNSVIVSIKK</sequence>
<dbReference type="OrthoDB" id="307607at2759"/>
<comment type="caution">
    <text evidence="2">The sequence shown here is derived from an EMBL/GenBank/DDBJ whole genome shotgun (WGS) entry which is preliminary data.</text>
</comment>
<dbReference type="EMBL" id="CAJJDN010000002">
    <property type="protein sequence ID" value="CAD8046681.1"/>
    <property type="molecule type" value="Genomic_DNA"/>
</dbReference>